<dbReference type="EMBL" id="MPOJ01000011">
    <property type="protein sequence ID" value="OOH72699.1"/>
    <property type="molecule type" value="Genomic_DNA"/>
</dbReference>
<evidence type="ECO:0000313" key="4">
    <source>
        <dbReference type="EMBL" id="OOH72699.1"/>
    </source>
</evidence>
<gene>
    <name evidence="4" type="ORF">BOX24_06355</name>
</gene>
<evidence type="ECO:0000259" key="3">
    <source>
        <dbReference type="PROSITE" id="PS51898"/>
    </source>
</evidence>
<evidence type="ECO:0000256" key="1">
    <source>
        <dbReference type="ARBA" id="ARBA00023125"/>
    </source>
</evidence>
<name>A0A1V3SV16_9BACT</name>
<organism evidence="4 5">
    <name type="scientific">Leptospirillum ferriphilum</name>
    <dbReference type="NCBI Taxonomy" id="178606"/>
    <lineage>
        <taxon>Bacteria</taxon>
        <taxon>Pseudomonadati</taxon>
        <taxon>Nitrospirota</taxon>
        <taxon>Nitrospiria</taxon>
        <taxon>Nitrospirales</taxon>
        <taxon>Nitrospiraceae</taxon>
        <taxon>Leptospirillum</taxon>
    </lineage>
</organism>
<dbReference type="PANTHER" id="PTHR30349:SF94">
    <property type="entry name" value="INTEGRASE_RECOMBINASE HI_1414-RELATED"/>
    <property type="match status" value="1"/>
</dbReference>
<comment type="caution">
    <text evidence="4">The sequence shown here is derived from an EMBL/GenBank/DDBJ whole genome shotgun (WGS) entry which is preliminary data.</text>
</comment>
<feature type="domain" description="Tyr recombinase" evidence="3">
    <location>
        <begin position="160"/>
        <end position="341"/>
    </location>
</feature>
<evidence type="ECO:0000313" key="5">
    <source>
        <dbReference type="Proteomes" id="UP000188586"/>
    </source>
</evidence>
<dbReference type="InterPro" id="IPR010998">
    <property type="entry name" value="Integrase_recombinase_N"/>
</dbReference>
<dbReference type="RefSeq" id="WP_077304105.1">
    <property type="nucleotide sequence ID" value="NZ_MPOJ01000011.1"/>
</dbReference>
<protein>
    <submittedName>
        <fullName evidence="4">Integrase</fullName>
    </submittedName>
</protein>
<dbReference type="AlphaFoldDB" id="A0A1V3SV16"/>
<dbReference type="Pfam" id="PF00589">
    <property type="entry name" value="Phage_integrase"/>
    <property type="match status" value="1"/>
</dbReference>
<accession>A0A1V3SV16</accession>
<dbReference type="Gene3D" id="1.10.443.10">
    <property type="entry name" value="Intergrase catalytic core"/>
    <property type="match status" value="1"/>
</dbReference>
<dbReference type="GO" id="GO:0015074">
    <property type="term" value="P:DNA integration"/>
    <property type="evidence" value="ECO:0007669"/>
    <property type="project" value="InterPro"/>
</dbReference>
<dbReference type="Proteomes" id="UP000188586">
    <property type="component" value="Unassembled WGS sequence"/>
</dbReference>
<dbReference type="PANTHER" id="PTHR30349">
    <property type="entry name" value="PHAGE INTEGRASE-RELATED"/>
    <property type="match status" value="1"/>
</dbReference>
<dbReference type="SUPFAM" id="SSF56349">
    <property type="entry name" value="DNA breaking-rejoining enzymes"/>
    <property type="match status" value="1"/>
</dbReference>
<evidence type="ECO:0000256" key="2">
    <source>
        <dbReference type="ARBA" id="ARBA00023172"/>
    </source>
</evidence>
<dbReference type="InterPro" id="IPR050090">
    <property type="entry name" value="Tyrosine_recombinase_XerCD"/>
</dbReference>
<keyword evidence="2" id="KW-0233">DNA recombination</keyword>
<dbReference type="GO" id="GO:0003677">
    <property type="term" value="F:DNA binding"/>
    <property type="evidence" value="ECO:0007669"/>
    <property type="project" value="UniProtKB-KW"/>
</dbReference>
<dbReference type="CDD" id="cd00796">
    <property type="entry name" value="INT_Rci_Hp1_C"/>
    <property type="match status" value="1"/>
</dbReference>
<sequence length="341" mass="39087">MATFQKRSGAWRAIVTRKGFERLSRTFDTRVDAETWARQIESEIDRGVFVSRKEAENTTLSEALDRYEREIIVEKKGAVQEKSRIRIWKRSPLAKRFLAQVQGKDVAAYRDARLKEVGPNTVRLELALLSHLFTIAVKEWGISGLVNPVQQIRKPKAPEGRDRRLKPEELDRIVAASESAVLGDIARFAIETAMRQEEIAEMIWDHADQKKKTYILLDTKNGTKRIVPLSQEAVRILSSLPRRIDGKVWGITPHAISVAWRRAVARARATYEKECEEKGQKPDPSFLVDLTFHDLRHEATSRFFEKGLNPMQVAAITGHKTLQMLKRYTHLKAEDLAELLK</sequence>
<reference evidence="4 5" key="1">
    <citation type="submission" date="2016-11" db="EMBL/GenBank/DDBJ databases">
        <title>Comparative genomics of co-occurring bacteria in distinct bioleaching systems unravels niche-specific adaptation.</title>
        <authorList>
            <person name="Zhang X."/>
            <person name="Liu X."/>
            <person name="Yin H."/>
        </authorList>
    </citation>
    <scope>NUCLEOTIDE SEQUENCE [LARGE SCALE GENOMIC DNA]</scope>
    <source>
        <strain evidence="4 5">DX</strain>
    </source>
</reference>
<keyword evidence="1" id="KW-0238">DNA-binding</keyword>
<proteinExistence type="predicted"/>
<dbReference type="Gene3D" id="1.10.150.130">
    <property type="match status" value="1"/>
</dbReference>
<dbReference type="InterPro" id="IPR011010">
    <property type="entry name" value="DNA_brk_join_enz"/>
</dbReference>
<dbReference type="GO" id="GO:0006310">
    <property type="term" value="P:DNA recombination"/>
    <property type="evidence" value="ECO:0007669"/>
    <property type="project" value="UniProtKB-KW"/>
</dbReference>
<dbReference type="InterPro" id="IPR013762">
    <property type="entry name" value="Integrase-like_cat_sf"/>
</dbReference>
<dbReference type="InterPro" id="IPR002104">
    <property type="entry name" value="Integrase_catalytic"/>
</dbReference>
<dbReference type="PROSITE" id="PS51898">
    <property type="entry name" value="TYR_RECOMBINASE"/>
    <property type="match status" value="1"/>
</dbReference>